<proteinExistence type="inferred from homology"/>
<keyword evidence="2" id="KW-0560">Oxidoreductase</keyword>
<dbReference type="Pfam" id="PF00465">
    <property type="entry name" value="Fe-ADH"/>
    <property type="match status" value="1"/>
</dbReference>
<dbReference type="CDD" id="cd08189">
    <property type="entry name" value="Fe-ADH-like"/>
    <property type="match status" value="1"/>
</dbReference>
<evidence type="ECO:0000256" key="2">
    <source>
        <dbReference type="ARBA" id="ARBA00023002"/>
    </source>
</evidence>
<dbReference type="InterPro" id="IPR056798">
    <property type="entry name" value="ADH_Fe_C"/>
</dbReference>
<dbReference type="Gene3D" id="1.20.1090.10">
    <property type="entry name" value="Dehydroquinate synthase-like - alpha domain"/>
    <property type="match status" value="1"/>
</dbReference>
<evidence type="ECO:0000256" key="1">
    <source>
        <dbReference type="ARBA" id="ARBA00007358"/>
    </source>
</evidence>
<protein>
    <submittedName>
        <fullName evidence="6">Iron-containing alcohol dehydrogenase</fullName>
    </submittedName>
</protein>
<evidence type="ECO:0000259" key="4">
    <source>
        <dbReference type="Pfam" id="PF00465"/>
    </source>
</evidence>
<evidence type="ECO:0000259" key="5">
    <source>
        <dbReference type="Pfam" id="PF25137"/>
    </source>
</evidence>
<name>A0ABU4G016_9BACL</name>
<accession>A0ABU4G016</accession>
<dbReference type="PROSITE" id="PS00060">
    <property type="entry name" value="ADH_IRON_2"/>
    <property type="match status" value="1"/>
</dbReference>
<comment type="similarity">
    <text evidence="1">Belongs to the iron-containing alcohol dehydrogenase family.</text>
</comment>
<feature type="domain" description="Alcohol dehydrogenase iron-type/glycerol dehydrogenase GldA" evidence="4">
    <location>
        <begin position="28"/>
        <end position="193"/>
    </location>
</feature>
<dbReference type="PANTHER" id="PTHR11496">
    <property type="entry name" value="ALCOHOL DEHYDROGENASE"/>
    <property type="match status" value="1"/>
</dbReference>
<dbReference type="Pfam" id="PF25137">
    <property type="entry name" value="ADH_Fe_C"/>
    <property type="match status" value="1"/>
</dbReference>
<dbReference type="InterPro" id="IPR018211">
    <property type="entry name" value="ADH_Fe_CS"/>
</dbReference>
<keyword evidence="7" id="KW-1185">Reference proteome</keyword>
<feature type="domain" description="Fe-containing alcohol dehydrogenase-like C-terminal" evidence="5">
    <location>
        <begin position="205"/>
        <end position="394"/>
    </location>
</feature>
<reference evidence="6 7" key="1">
    <citation type="submission" date="2023-06" db="EMBL/GenBank/DDBJ databases">
        <title>Sporosarcina sp. nov., isolated from Korean traditional fermented seafood 'Jeotgal'.</title>
        <authorList>
            <person name="Yang A.-I."/>
            <person name="Shin N.-R."/>
        </authorList>
    </citation>
    <scope>NUCLEOTIDE SEQUENCE [LARGE SCALE GENOMIC DNA]</scope>
    <source>
        <strain evidence="6 7">KCTC3840</strain>
    </source>
</reference>
<keyword evidence="3" id="KW-0520">NAD</keyword>
<evidence type="ECO:0000313" key="6">
    <source>
        <dbReference type="EMBL" id="MDW0109705.1"/>
    </source>
</evidence>
<dbReference type="InterPro" id="IPR039697">
    <property type="entry name" value="Alcohol_dehydrogenase_Fe"/>
</dbReference>
<dbReference type="EMBL" id="JAUBDH010000003">
    <property type="protein sequence ID" value="MDW0109705.1"/>
    <property type="molecule type" value="Genomic_DNA"/>
</dbReference>
<dbReference type="InterPro" id="IPR001670">
    <property type="entry name" value="ADH_Fe/GldA"/>
</dbReference>
<organism evidence="6 7">
    <name type="scientific">Sporosarcina aquimarina</name>
    <dbReference type="NCBI Taxonomy" id="114975"/>
    <lineage>
        <taxon>Bacteria</taxon>
        <taxon>Bacillati</taxon>
        <taxon>Bacillota</taxon>
        <taxon>Bacilli</taxon>
        <taxon>Bacillales</taxon>
        <taxon>Caryophanaceae</taxon>
        <taxon>Sporosarcina</taxon>
    </lineage>
</organism>
<dbReference type="PANTHER" id="PTHR11496:SF102">
    <property type="entry name" value="ALCOHOL DEHYDROGENASE 4"/>
    <property type="match status" value="1"/>
</dbReference>
<comment type="caution">
    <text evidence="6">The sequence shown here is derived from an EMBL/GenBank/DDBJ whole genome shotgun (WGS) entry which is preliminary data.</text>
</comment>
<dbReference type="Gene3D" id="3.40.50.1970">
    <property type="match status" value="1"/>
</dbReference>
<sequence length="399" mass="44072">MNPLYCRTYQFAYKTVAHFLSWRHPLLLEGENSLAELPDLLHRQSIQNVLIVTDQGISELGLMDSLLEGFTNSGIQYTVYDKTLPNPTIDTIEDALSLYKSSRCEGIIAFGGGSPIDCAKGVAARVAQPGKTLAQMKGQLKVRKAIPPLVAIPTTAGTGSETTIVAVVSNSETHEKYAINDPVLTPHFAVMDPLLIVNLPKHITSTTGMDALTHAVEAYIGRSNTPQTRQWSREAVKLIFENLYETYQNGNNSKARAKMQRASFLAGRAFTRAYVGYIHAIAHTLGGFYNVPHGLANAVIMPHVLEYYGDAAHKPLAELADLVGITHLSDSEEVKCNKFIKAIKLMNEKMDIPETISSIENKDIPIMVERAYHEANPLYPVPRILNKKDLETLYILIKA</sequence>
<gene>
    <name evidence="6" type="ORF">QT716_06505</name>
</gene>
<dbReference type="Proteomes" id="UP001280629">
    <property type="component" value="Unassembled WGS sequence"/>
</dbReference>
<dbReference type="RefSeq" id="WP_317935251.1">
    <property type="nucleotide sequence ID" value="NZ_JAUBDH010000003.1"/>
</dbReference>
<dbReference type="SUPFAM" id="SSF56796">
    <property type="entry name" value="Dehydroquinate synthase-like"/>
    <property type="match status" value="1"/>
</dbReference>
<evidence type="ECO:0000313" key="7">
    <source>
        <dbReference type="Proteomes" id="UP001280629"/>
    </source>
</evidence>
<evidence type="ECO:0000256" key="3">
    <source>
        <dbReference type="ARBA" id="ARBA00023027"/>
    </source>
</evidence>